<dbReference type="WBParaSite" id="PSU_v2.g4228.t1">
    <property type="protein sequence ID" value="PSU_v2.g4228.t1"/>
    <property type="gene ID" value="PSU_v2.g4228"/>
</dbReference>
<dbReference type="AlphaFoldDB" id="A0A914Z1U7"/>
<proteinExistence type="predicted"/>
<dbReference type="Proteomes" id="UP000887577">
    <property type="component" value="Unplaced"/>
</dbReference>
<reference evidence="2" key="1">
    <citation type="submission" date="2022-11" db="UniProtKB">
        <authorList>
            <consortium name="WormBaseParasite"/>
        </authorList>
    </citation>
    <scope>IDENTIFICATION</scope>
</reference>
<name>A0A914Z1U7_9BILA</name>
<sequence>MSFIGQLPDGLYDKTVIFSTTQSVHEDVPNSVAIAARHPLESHALYSRKVVEMVAAALPSKYAKRECMRCHQMSFYKFADLDNIFCYGCLKIPNSTITPFSLPHRLDPSNLFLRLQTEAQQAGAAVLQMLKDGDNTIQLDGQPVKILPADWHDMMIAKNP</sequence>
<organism evidence="1 2">
    <name type="scientific">Panagrolaimus superbus</name>
    <dbReference type="NCBI Taxonomy" id="310955"/>
    <lineage>
        <taxon>Eukaryota</taxon>
        <taxon>Metazoa</taxon>
        <taxon>Ecdysozoa</taxon>
        <taxon>Nematoda</taxon>
        <taxon>Chromadorea</taxon>
        <taxon>Rhabditida</taxon>
        <taxon>Tylenchina</taxon>
        <taxon>Panagrolaimomorpha</taxon>
        <taxon>Panagrolaimoidea</taxon>
        <taxon>Panagrolaimidae</taxon>
        <taxon>Panagrolaimus</taxon>
    </lineage>
</organism>
<accession>A0A914Z1U7</accession>
<evidence type="ECO:0000313" key="2">
    <source>
        <dbReference type="WBParaSite" id="PSU_v2.g4228.t1"/>
    </source>
</evidence>
<evidence type="ECO:0000313" key="1">
    <source>
        <dbReference type="Proteomes" id="UP000887577"/>
    </source>
</evidence>
<keyword evidence="1" id="KW-1185">Reference proteome</keyword>
<protein>
    <submittedName>
        <fullName evidence="2">Uncharacterized protein</fullName>
    </submittedName>
</protein>